<dbReference type="Gene3D" id="3.40.605.10">
    <property type="entry name" value="Aldehyde Dehydrogenase, Chain A, domain 1"/>
    <property type="match status" value="1"/>
</dbReference>
<dbReference type="CDD" id="cd07122">
    <property type="entry name" value="ALDH_F20_ACDH"/>
    <property type="match status" value="1"/>
</dbReference>
<accession>A0A125W1U6</accession>
<dbReference type="EC" id="1.2.1.10" evidence="3"/>
<gene>
    <name evidence="3" type="ORF">HMPREF9498_03045</name>
</gene>
<organism evidence="3 4">
    <name type="scientific">Enterococcus faecalis TX4248</name>
    <dbReference type="NCBI Taxonomy" id="749495"/>
    <lineage>
        <taxon>Bacteria</taxon>
        <taxon>Bacillati</taxon>
        <taxon>Bacillota</taxon>
        <taxon>Bacilli</taxon>
        <taxon>Lactobacillales</taxon>
        <taxon>Enterococcaceae</taxon>
        <taxon>Enterococcus</taxon>
    </lineage>
</organism>
<evidence type="ECO:0000256" key="1">
    <source>
        <dbReference type="ARBA" id="ARBA00023002"/>
    </source>
</evidence>
<dbReference type="RefSeq" id="WP_002365684.1">
    <property type="nucleotide sequence ID" value="NZ_GL454489.1"/>
</dbReference>
<sequence>MELVDKDLRSIQETRNLIRKAKEAQQVLATFSQKQIDAIVQAVSEATFNQREKLAKMANEETGFGIYEDKIIKNAFASKVVYDEMKDKATVGVINDDAAKKVTEIAVPVGVIAGLIPSTNPTSTVIYKALISLKAANSIVFSPHPNALKSIIETVEIIQKAAIAAGAPEGCVSVIKTPTMQATSELMKNKETNLILATGGNAMVKAAYSSGTPAIGVGPGNGPAYIERSANVPHAVKQIMDSKTFDNGTICASEQSIIVETVNREAVKEELIKQGAYFLSPAEADKLAKFILRPNGTMNPQIVGRSVQHIASLVGLSIPKDRRLIVAEETHVGLKYPFSREKLAPIIAFYTVENWEAACALSIEILKGEGAGHTMGIHTENKEVIREFGLRKPVSRLLVNTSGTLGGIGASTNLVPALTLGCGAVGGSSTSDNIGVENLFNLRRVAYGVRDLEEIRQEFGQTSTTSVATSCETTNQEELVNAVVAQVLARLN</sequence>
<dbReference type="GO" id="GO:0008774">
    <property type="term" value="F:acetaldehyde dehydrogenase (acetylating) activity"/>
    <property type="evidence" value="ECO:0007669"/>
    <property type="project" value="UniProtKB-EC"/>
</dbReference>
<keyword evidence="1 3" id="KW-0560">Oxidoreductase</keyword>
<dbReference type="PANTHER" id="PTHR11699">
    <property type="entry name" value="ALDEHYDE DEHYDROGENASE-RELATED"/>
    <property type="match status" value="1"/>
</dbReference>
<comment type="caution">
    <text evidence="3">The sequence shown here is derived from an EMBL/GenBank/DDBJ whole genome shotgun (WGS) entry which is preliminary data.</text>
</comment>
<dbReference type="EMBL" id="AEBR01000110">
    <property type="protein sequence ID" value="EFM81106.1"/>
    <property type="molecule type" value="Genomic_DNA"/>
</dbReference>
<dbReference type="Proteomes" id="UP000004846">
    <property type="component" value="Unassembled WGS sequence"/>
</dbReference>
<dbReference type="Pfam" id="PF00171">
    <property type="entry name" value="Aldedh"/>
    <property type="match status" value="1"/>
</dbReference>
<dbReference type="HOGENOM" id="CLU_028794_3_1_9"/>
<protein>
    <submittedName>
        <fullName evidence="3">Acetaldehyde dehydrogenase (Acetylating)</fullName>
        <ecNumber evidence="3">1.2.1.10</ecNumber>
    </submittedName>
</protein>
<dbReference type="InterPro" id="IPR016161">
    <property type="entry name" value="Ald_DH/histidinol_DH"/>
</dbReference>
<dbReference type="InterPro" id="IPR015590">
    <property type="entry name" value="Aldehyde_DH_dom"/>
</dbReference>
<name>A0A125W1U6_ENTFL</name>
<dbReference type="InterPro" id="IPR013357">
    <property type="entry name" value="Acetaldehyde_DH_acetylating"/>
</dbReference>
<dbReference type="InterPro" id="IPR016163">
    <property type="entry name" value="Ald_DH_C"/>
</dbReference>
<reference evidence="3 4" key="1">
    <citation type="submission" date="2010-07" db="EMBL/GenBank/DDBJ databases">
        <authorList>
            <person name="Sid Ahmed O."/>
        </authorList>
    </citation>
    <scope>NUCLEOTIDE SEQUENCE [LARGE SCALE GENOMIC DNA]</scope>
    <source>
        <strain evidence="3 4">TX4248</strain>
    </source>
</reference>
<evidence type="ECO:0000259" key="2">
    <source>
        <dbReference type="Pfam" id="PF00171"/>
    </source>
</evidence>
<feature type="domain" description="Aldehyde dehydrogenase" evidence="2">
    <location>
        <begin position="13"/>
        <end position="274"/>
    </location>
</feature>
<proteinExistence type="predicted"/>
<dbReference type="AlphaFoldDB" id="A0A125W1U6"/>
<dbReference type="InterPro" id="IPR016162">
    <property type="entry name" value="Ald_DH_N"/>
</dbReference>
<dbReference type="NCBIfam" id="TIGR02518">
    <property type="entry name" value="EutH_ACDH"/>
    <property type="match status" value="1"/>
</dbReference>
<evidence type="ECO:0000313" key="4">
    <source>
        <dbReference type="Proteomes" id="UP000004846"/>
    </source>
</evidence>
<dbReference type="SUPFAM" id="SSF53720">
    <property type="entry name" value="ALDH-like"/>
    <property type="match status" value="1"/>
</dbReference>
<evidence type="ECO:0000313" key="3">
    <source>
        <dbReference type="EMBL" id="EFM81106.1"/>
    </source>
</evidence>
<dbReference type="Gene3D" id="3.40.309.10">
    <property type="entry name" value="Aldehyde Dehydrogenase, Chain A, domain 2"/>
    <property type="match status" value="1"/>
</dbReference>